<dbReference type="STRING" id="1333998.M2A_0437"/>
<dbReference type="AlphaFoldDB" id="A0A081B7C0"/>
<dbReference type="eggNOG" id="COG0318">
    <property type="taxonomic scope" value="Bacteria"/>
</dbReference>
<dbReference type="InterPro" id="IPR000873">
    <property type="entry name" value="AMP-dep_synth/lig_dom"/>
</dbReference>
<comment type="similarity">
    <text evidence="1">Belongs to the ATP-dependent AMP-binding enzyme family.</text>
</comment>
<dbReference type="Pfam" id="PF13193">
    <property type="entry name" value="AMP-binding_C"/>
    <property type="match status" value="1"/>
</dbReference>
<keyword evidence="6" id="KW-1185">Reference proteome</keyword>
<proteinExistence type="inferred from homology"/>
<dbReference type="PANTHER" id="PTHR43201">
    <property type="entry name" value="ACYL-COA SYNTHETASE"/>
    <property type="match status" value="1"/>
</dbReference>
<dbReference type="InterPro" id="IPR045851">
    <property type="entry name" value="AMP-bd_C_sf"/>
</dbReference>
<reference evidence="5 6" key="1">
    <citation type="submission" date="2014-07" db="EMBL/GenBank/DDBJ databases">
        <title>Tepidicaulis marinum gen. nov., sp. nov., a novel marine bacterium denitrifying nitrate to nitrous oxide strictly under microaerobic conditions.</title>
        <authorList>
            <person name="Takeuchi M."/>
            <person name="Yamagishi T."/>
            <person name="Kamagata Y."/>
            <person name="Oshima K."/>
            <person name="Hattori M."/>
            <person name="Katayama T."/>
            <person name="Hanada S."/>
            <person name="Tamaki H."/>
            <person name="Marumo K."/>
            <person name="Maeda H."/>
            <person name="Nedachi M."/>
            <person name="Iwasaki W."/>
            <person name="Suwa Y."/>
            <person name="Sakata S."/>
        </authorList>
    </citation>
    <scope>NUCLEOTIDE SEQUENCE [LARGE SCALE GENOMIC DNA]</scope>
    <source>
        <strain evidence="5 6">MA2</strain>
    </source>
</reference>
<dbReference type="PANTHER" id="PTHR43201:SF5">
    <property type="entry name" value="MEDIUM-CHAIN ACYL-COA LIGASE ACSF2, MITOCHONDRIAL"/>
    <property type="match status" value="1"/>
</dbReference>
<comment type="caution">
    <text evidence="5">The sequence shown here is derived from an EMBL/GenBank/DDBJ whole genome shotgun (WGS) entry which is preliminary data.</text>
</comment>
<dbReference type="SUPFAM" id="SSF56801">
    <property type="entry name" value="Acetyl-CoA synthetase-like"/>
    <property type="match status" value="1"/>
</dbReference>
<dbReference type="Proteomes" id="UP000028702">
    <property type="component" value="Unassembled WGS sequence"/>
</dbReference>
<dbReference type="GO" id="GO:0031956">
    <property type="term" value="F:medium-chain fatty acid-CoA ligase activity"/>
    <property type="evidence" value="ECO:0007669"/>
    <property type="project" value="TreeGrafter"/>
</dbReference>
<gene>
    <name evidence="5" type="ORF">M2A_0437</name>
</gene>
<feature type="domain" description="AMP-dependent synthetase/ligase" evidence="3">
    <location>
        <begin position="28"/>
        <end position="416"/>
    </location>
</feature>
<dbReference type="RefSeq" id="WP_045442467.1">
    <property type="nucleotide sequence ID" value="NZ_BBIO01000002.1"/>
</dbReference>
<evidence type="ECO:0000259" key="3">
    <source>
        <dbReference type="Pfam" id="PF00501"/>
    </source>
</evidence>
<evidence type="ECO:0000313" key="5">
    <source>
        <dbReference type="EMBL" id="GAK43938.1"/>
    </source>
</evidence>
<evidence type="ECO:0000256" key="2">
    <source>
        <dbReference type="ARBA" id="ARBA00022598"/>
    </source>
</evidence>
<dbReference type="Pfam" id="PF00501">
    <property type="entry name" value="AMP-binding"/>
    <property type="match status" value="1"/>
</dbReference>
<keyword evidence="2 5" id="KW-0436">Ligase</keyword>
<dbReference type="InterPro" id="IPR025110">
    <property type="entry name" value="AMP-bd_C"/>
</dbReference>
<dbReference type="InterPro" id="IPR042099">
    <property type="entry name" value="ANL_N_sf"/>
</dbReference>
<protein>
    <submittedName>
        <fullName evidence="5">AMP-dependent synthetase and ligase</fullName>
    </submittedName>
</protein>
<dbReference type="Gene3D" id="3.30.300.30">
    <property type="match status" value="1"/>
</dbReference>
<accession>A0A081B7C0</accession>
<dbReference type="Gene3D" id="3.40.50.12780">
    <property type="entry name" value="N-terminal domain of ligase-like"/>
    <property type="match status" value="1"/>
</dbReference>
<feature type="domain" description="AMP-binding enzyme C-terminal" evidence="4">
    <location>
        <begin position="471"/>
        <end position="547"/>
    </location>
</feature>
<name>A0A081B7C0_9HYPH</name>
<evidence type="ECO:0000259" key="4">
    <source>
        <dbReference type="Pfam" id="PF13193"/>
    </source>
</evidence>
<sequence length="561" mass="60509">MGYRVSEEEASLYRDAGFWGKETLSTLFHENVKRTPEALALCDMPGKEAATGLAERRLSYAALHRAVQGLVNQLTGAGLEAGDILLVQLPNIAELAATYLAAWKCGIIVSPVPMQWRRHELEGVLETTGAKALMTLPRFKEENHEEIARAAAEKAPVRPHLLVWGAAASKGVQPLEWREVEPAPGKADDPQRLATICWTSGTEARPKGVPRHHDHWRAAGMAMVEACGLGQGDVILCPFPLVNMAALGGTFVPWLLTGGTLVLHHPLDLPVFLKQLVAEKVNYTVAPPAVLNMLLKDEKLLAMLDLSNFRSIGSGSAPLAPFMVKGFQERFALPIVNIFGSNEGTCLSSGAGDVPEPENRAQFFPRIGGGGLDWPSVISTVTRTKLVDLQTGDEILKEGVPGELVIKGPTVFDGYWQEGSEDGPAPAIDAEGFFHTGDVFEIAGNGGRYYRFVERAKDIIIRGGMNISPGEIDGLMAGHPDIAEAAVFGAPDERLGERICAALVPANGKAVTLESLTDYLRAEGIAAYKLPEMITEVEALPRNPLGKVLRRVLKESYLAKA</sequence>
<dbReference type="CDD" id="cd04433">
    <property type="entry name" value="AFD_class_I"/>
    <property type="match status" value="1"/>
</dbReference>
<dbReference type="GO" id="GO:0006631">
    <property type="term" value="P:fatty acid metabolic process"/>
    <property type="evidence" value="ECO:0007669"/>
    <property type="project" value="TreeGrafter"/>
</dbReference>
<evidence type="ECO:0000313" key="6">
    <source>
        <dbReference type="Proteomes" id="UP000028702"/>
    </source>
</evidence>
<organism evidence="5 6">
    <name type="scientific">Tepidicaulis marinus</name>
    <dbReference type="NCBI Taxonomy" id="1333998"/>
    <lineage>
        <taxon>Bacteria</taxon>
        <taxon>Pseudomonadati</taxon>
        <taxon>Pseudomonadota</taxon>
        <taxon>Alphaproteobacteria</taxon>
        <taxon>Hyphomicrobiales</taxon>
        <taxon>Parvibaculaceae</taxon>
        <taxon>Tepidicaulis</taxon>
    </lineage>
</organism>
<evidence type="ECO:0000256" key="1">
    <source>
        <dbReference type="ARBA" id="ARBA00006432"/>
    </source>
</evidence>
<dbReference type="EMBL" id="BBIO01000002">
    <property type="protein sequence ID" value="GAK43938.1"/>
    <property type="molecule type" value="Genomic_DNA"/>
</dbReference>